<keyword evidence="4" id="KW-1185">Reference proteome</keyword>
<evidence type="ECO:0000313" key="3">
    <source>
        <dbReference type="EMBL" id="VDK58544.1"/>
    </source>
</evidence>
<dbReference type="WBParaSite" id="ASIM_0001731501-mRNA-1">
    <property type="protein sequence ID" value="ASIM_0001731501-mRNA-1"/>
    <property type="gene ID" value="ASIM_0001731501"/>
</dbReference>
<sequence length="163" mass="18930">MSEIYEAIKEPSANKVLATFYIEAQCGDTTRFVHDQLWPSWQKLYDTNQIIWRVVPFGKAQCYSQPDNDYKCECQHGEDECELNQLMNCVIKHVRRIDHLLDCASGKEGRRLLSEAGELTKQIDLTFVPWIELNGKRSVDAMYALHENLCNLMPNKPKQCFNN</sequence>
<proteinExistence type="inferred from homology"/>
<comment type="similarity">
    <text evidence="1">Belongs to the GILT family.</text>
</comment>
<dbReference type="GO" id="GO:0016671">
    <property type="term" value="F:oxidoreductase activity, acting on a sulfur group of donors, disulfide as acceptor"/>
    <property type="evidence" value="ECO:0007669"/>
    <property type="project" value="InterPro"/>
</dbReference>
<dbReference type="PANTHER" id="PTHR13234:SF70">
    <property type="entry name" value="GILT-LIKE PROTEIN C02D5.2"/>
    <property type="match status" value="1"/>
</dbReference>
<protein>
    <submittedName>
        <fullName evidence="5">GILT-like protein (inferred by orthology to a C. elegans protein)</fullName>
    </submittedName>
</protein>
<dbReference type="OrthoDB" id="958254at2759"/>
<dbReference type="PANTHER" id="PTHR13234">
    <property type="entry name" value="GAMMA-INTERFERON INDUCIBLE LYSOSOMAL THIOL REDUCTASE GILT"/>
    <property type="match status" value="1"/>
</dbReference>
<dbReference type="Proteomes" id="UP000267096">
    <property type="component" value="Unassembled WGS sequence"/>
</dbReference>
<evidence type="ECO:0000256" key="1">
    <source>
        <dbReference type="ARBA" id="ARBA00005679"/>
    </source>
</evidence>
<evidence type="ECO:0000313" key="5">
    <source>
        <dbReference type="WBParaSite" id="ASIM_0001731501-mRNA-1"/>
    </source>
</evidence>
<evidence type="ECO:0000256" key="2">
    <source>
        <dbReference type="ARBA" id="ARBA00023180"/>
    </source>
</evidence>
<gene>
    <name evidence="3" type="ORF">ASIM_LOCUS16722</name>
</gene>
<evidence type="ECO:0000313" key="4">
    <source>
        <dbReference type="Proteomes" id="UP000267096"/>
    </source>
</evidence>
<dbReference type="EMBL" id="UYRR01033349">
    <property type="protein sequence ID" value="VDK58544.1"/>
    <property type="molecule type" value="Genomic_DNA"/>
</dbReference>
<reference evidence="5" key="1">
    <citation type="submission" date="2017-02" db="UniProtKB">
        <authorList>
            <consortium name="WormBaseParasite"/>
        </authorList>
    </citation>
    <scope>IDENTIFICATION</scope>
</reference>
<dbReference type="Pfam" id="PF03227">
    <property type="entry name" value="GILT"/>
    <property type="match status" value="1"/>
</dbReference>
<reference evidence="3 4" key="2">
    <citation type="submission" date="2018-11" db="EMBL/GenBank/DDBJ databases">
        <authorList>
            <consortium name="Pathogen Informatics"/>
        </authorList>
    </citation>
    <scope>NUCLEOTIDE SEQUENCE [LARGE SCALE GENOMIC DNA]</scope>
</reference>
<accession>A0A0M3K8M4</accession>
<dbReference type="InterPro" id="IPR004911">
    <property type="entry name" value="Interferon-induced_GILT"/>
</dbReference>
<dbReference type="AlphaFoldDB" id="A0A0M3K8M4"/>
<keyword evidence="2" id="KW-0325">Glycoprotein</keyword>
<organism evidence="5">
    <name type="scientific">Anisakis simplex</name>
    <name type="common">Herring worm</name>
    <dbReference type="NCBI Taxonomy" id="6269"/>
    <lineage>
        <taxon>Eukaryota</taxon>
        <taxon>Metazoa</taxon>
        <taxon>Ecdysozoa</taxon>
        <taxon>Nematoda</taxon>
        <taxon>Chromadorea</taxon>
        <taxon>Rhabditida</taxon>
        <taxon>Spirurina</taxon>
        <taxon>Ascaridomorpha</taxon>
        <taxon>Ascaridoidea</taxon>
        <taxon>Anisakidae</taxon>
        <taxon>Anisakis</taxon>
        <taxon>Anisakis simplex complex</taxon>
    </lineage>
</organism>
<name>A0A0M3K8M4_ANISI</name>